<dbReference type="PANTHER" id="PTHR43149:SF1">
    <property type="entry name" value="DELTA(3,5)-DELTA(2,4)-DIENOYL-COA ISOMERASE, MITOCHONDRIAL"/>
    <property type="match status" value="1"/>
</dbReference>
<keyword evidence="3" id="KW-1185">Reference proteome</keyword>
<accession>A0ABP9T4Y2</accession>
<gene>
    <name evidence="2" type="ORF">GCM10023323_40380</name>
</gene>
<organism evidence="2 3">
    <name type="scientific">Streptomyces thinghirensis</name>
    <dbReference type="NCBI Taxonomy" id="551547"/>
    <lineage>
        <taxon>Bacteria</taxon>
        <taxon>Bacillati</taxon>
        <taxon>Actinomycetota</taxon>
        <taxon>Actinomycetes</taxon>
        <taxon>Kitasatosporales</taxon>
        <taxon>Streptomycetaceae</taxon>
        <taxon>Streptomyces</taxon>
    </lineage>
</organism>
<sequence>MDGDQARAIVLTGSGGHFSYGLDLPAMMEEWAPMIGPAADAAPRTRFLEVIRELQAAVSAVAECRTPVVAAVTGWCVGGGVDLIAAPTSGSPPPKQGSASAR</sequence>
<reference evidence="3" key="1">
    <citation type="journal article" date="2019" name="Int. J. Syst. Evol. Microbiol.">
        <title>The Global Catalogue of Microorganisms (GCM) 10K type strain sequencing project: providing services to taxonomists for standard genome sequencing and annotation.</title>
        <authorList>
            <consortium name="The Broad Institute Genomics Platform"/>
            <consortium name="The Broad Institute Genome Sequencing Center for Infectious Disease"/>
            <person name="Wu L."/>
            <person name="Ma J."/>
        </authorList>
    </citation>
    <scope>NUCLEOTIDE SEQUENCE [LARGE SCALE GENOMIC DNA]</scope>
    <source>
        <strain evidence="3">JCM 18306</strain>
    </source>
</reference>
<evidence type="ECO:0008006" key="4">
    <source>
        <dbReference type="Google" id="ProtNLM"/>
    </source>
</evidence>
<evidence type="ECO:0000313" key="2">
    <source>
        <dbReference type="EMBL" id="GAA5210905.1"/>
    </source>
</evidence>
<comment type="caution">
    <text evidence="2">The sequence shown here is derived from an EMBL/GenBank/DDBJ whole genome shotgun (WGS) entry which is preliminary data.</text>
</comment>
<dbReference type="Gene3D" id="3.90.226.10">
    <property type="entry name" value="2-enoyl-CoA Hydratase, Chain A, domain 1"/>
    <property type="match status" value="1"/>
</dbReference>
<dbReference type="Pfam" id="PF00378">
    <property type="entry name" value="ECH_1"/>
    <property type="match status" value="1"/>
</dbReference>
<evidence type="ECO:0000313" key="3">
    <source>
        <dbReference type="Proteomes" id="UP001499878"/>
    </source>
</evidence>
<dbReference type="CDD" id="cd06558">
    <property type="entry name" value="crotonase-like"/>
    <property type="match status" value="1"/>
</dbReference>
<evidence type="ECO:0000256" key="1">
    <source>
        <dbReference type="ARBA" id="ARBA00005254"/>
    </source>
</evidence>
<comment type="similarity">
    <text evidence="1">Belongs to the enoyl-CoA hydratase/isomerase family.</text>
</comment>
<dbReference type="InterPro" id="IPR029045">
    <property type="entry name" value="ClpP/crotonase-like_dom_sf"/>
</dbReference>
<dbReference type="EMBL" id="BAABJR010000009">
    <property type="protein sequence ID" value="GAA5210905.1"/>
    <property type="molecule type" value="Genomic_DNA"/>
</dbReference>
<dbReference type="Proteomes" id="UP001499878">
    <property type="component" value="Unassembled WGS sequence"/>
</dbReference>
<dbReference type="InterPro" id="IPR045002">
    <property type="entry name" value="Ech1-like"/>
</dbReference>
<name>A0ABP9T4Y2_9ACTN</name>
<dbReference type="InterPro" id="IPR001753">
    <property type="entry name" value="Enoyl-CoA_hydra/iso"/>
</dbReference>
<dbReference type="SUPFAM" id="SSF52096">
    <property type="entry name" value="ClpP/crotonase"/>
    <property type="match status" value="1"/>
</dbReference>
<proteinExistence type="inferred from homology"/>
<dbReference type="PANTHER" id="PTHR43149">
    <property type="entry name" value="ENOYL-COA HYDRATASE"/>
    <property type="match status" value="1"/>
</dbReference>
<protein>
    <recommendedName>
        <fullName evidence="4">Enoyl-CoA hydratase/isomerase family protein</fullName>
    </recommendedName>
</protein>